<dbReference type="SUPFAM" id="SSF81383">
    <property type="entry name" value="F-box domain"/>
    <property type="match status" value="1"/>
</dbReference>
<feature type="region of interest" description="Disordered" evidence="4">
    <location>
        <begin position="864"/>
        <end position="899"/>
    </location>
</feature>
<dbReference type="CDD" id="cd00200">
    <property type="entry name" value="WD40"/>
    <property type="match status" value="1"/>
</dbReference>
<gene>
    <name evidence="6" type="ORF">BB561_004590</name>
</gene>
<dbReference type="STRING" id="133385.A0A2T9YFB6"/>
<dbReference type="Proteomes" id="UP000245383">
    <property type="component" value="Unassembled WGS sequence"/>
</dbReference>
<evidence type="ECO:0000256" key="1">
    <source>
        <dbReference type="ARBA" id="ARBA00022574"/>
    </source>
</evidence>
<feature type="repeat" description="WD" evidence="3">
    <location>
        <begin position="812"/>
        <end position="832"/>
    </location>
</feature>
<protein>
    <recommendedName>
        <fullName evidence="5">F-box domain-containing protein</fullName>
    </recommendedName>
</protein>
<dbReference type="InterPro" id="IPR036047">
    <property type="entry name" value="F-box-like_dom_sf"/>
</dbReference>
<dbReference type="SUPFAM" id="SSF50978">
    <property type="entry name" value="WD40 repeat-like"/>
    <property type="match status" value="1"/>
</dbReference>
<feature type="repeat" description="WD" evidence="3">
    <location>
        <begin position="1099"/>
        <end position="1121"/>
    </location>
</feature>
<dbReference type="SMART" id="SM00320">
    <property type="entry name" value="WD40"/>
    <property type="match status" value="7"/>
</dbReference>
<evidence type="ECO:0000256" key="2">
    <source>
        <dbReference type="ARBA" id="ARBA00022737"/>
    </source>
</evidence>
<organism evidence="6 7">
    <name type="scientific">Smittium simulii</name>
    <dbReference type="NCBI Taxonomy" id="133385"/>
    <lineage>
        <taxon>Eukaryota</taxon>
        <taxon>Fungi</taxon>
        <taxon>Fungi incertae sedis</taxon>
        <taxon>Zoopagomycota</taxon>
        <taxon>Kickxellomycotina</taxon>
        <taxon>Harpellomycetes</taxon>
        <taxon>Harpellales</taxon>
        <taxon>Legeriomycetaceae</taxon>
        <taxon>Smittium</taxon>
    </lineage>
</organism>
<dbReference type="PROSITE" id="PS50082">
    <property type="entry name" value="WD_REPEATS_2"/>
    <property type="match status" value="6"/>
</dbReference>
<evidence type="ECO:0000259" key="5">
    <source>
        <dbReference type="PROSITE" id="PS50181"/>
    </source>
</evidence>
<feature type="compositionally biased region" description="Polar residues" evidence="4">
    <location>
        <begin position="193"/>
        <end position="206"/>
    </location>
</feature>
<feature type="compositionally biased region" description="Low complexity" evidence="4">
    <location>
        <begin position="207"/>
        <end position="220"/>
    </location>
</feature>
<feature type="repeat" description="WD" evidence="3">
    <location>
        <begin position="931"/>
        <end position="970"/>
    </location>
</feature>
<dbReference type="PANTHER" id="PTHR19848">
    <property type="entry name" value="WD40 REPEAT PROTEIN"/>
    <property type="match status" value="1"/>
</dbReference>
<dbReference type="PANTHER" id="PTHR19848:SF8">
    <property type="entry name" value="F-BOX AND WD REPEAT DOMAIN CONTAINING 7"/>
    <property type="match status" value="1"/>
</dbReference>
<dbReference type="InterPro" id="IPR015943">
    <property type="entry name" value="WD40/YVTN_repeat-like_dom_sf"/>
</dbReference>
<reference evidence="6 7" key="1">
    <citation type="journal article" date="2018" name="MBio">
        <title>Comparative Genomics Reveals the Core Gene Toolbox for the Fungus-Insect Symbiosis.</title>
        <authorList>
            <person name="Wang Y."/>
            <person name="Stata M."/>
            <person name="Wang W."/>
            <person name="Stajich J.E."/>
            <person name="White M.M."/>
            <person name="Moncalvo J.M."/>
        </authorList>
    </citation>
    <scope>NUCLEOTIDE SEQUENCE [LARGE SCALE GENOMIC DNA]</scope>
    <source>
        <strain evidence="6 7">SWE-8-4</strain>
    </source>
</reference>
<feature type="compositionally biased region" description="Polar residues" evidence="4">
    <location>
        <begin position="581"/>
        <end position="609"/>
    </location>
</feature>
<evidence type="ECO:0000256" key="3">
    <source>
        <dbReference type="PROSITE-ProRule" id="PRU00221"/>
    </source>
</evidence>
<feature type="compositionally biased region" description="Low complexity" evidence="4">
    <location>
        <begin position="864"/>
        <end position="875"/>
    </location>
</feature>
<dbReference type="PROSITE" id="PS50181">
    <property type="entry name" value="FBOX"/>
    <property type="match status" value="1"/>
</dbReference>
<evidence type="ECO:0000313" key="7">
    <source>
        <dbReference type="Proteomes" id="UP000245383"/>
    </source>
</evidence>
<keyword evidence="7" id="KW-1185">Reference proteome</keyword>
<dbReference type="PRINTS" id="PR00320">
    <property type="entry name" value="GPROTEINBRPT"/>
</dbReference>
<dbReference type="Gene3D" id="1.20.1280.50">
    <property type="match status" value="1"/>
</dbReference>
<dbReference type="OrthoDB" id="190105at2759"/>
<dbReference type="PROSITE" id="PS00678">
    <property type="entry name" value="WD_REPEATS_1"/>
    <property type="match status" value="2"/>
</dbReference>
<proteinExistence type="predicted"/>
<feature type="region of interest" description="Disordered" evidence="4">
    <location>
        <begin position="566"/>
        <end position="609"/>
    </location>
</feature>
<dbReference type="SUPFAM" id="SSF51004">
    <property type="entry name" value="C-terminal (heme d1) domain of cytochrome cd1-nitrite reductase"/>
    <property type="match status" value="1"/>
</dbReference>
<comment type="caution">
    <text evidence="6">The sequence shown here is derived from an EMBL/GenBank/DDBJ whole genome shotgun (WGS) entry which is preliminary data.</text>
</comment>
<dbReference type="InterPro" id="IPR011048">
    <property type="entry name" value="Haem_d1_sf"/>
</dbReference>
<dbReference type="InterPro" id="IPR019775">
    <property type="entry name" value="WD40_repeat_CS"/>
</dbReference>
<feature type="domain" description="F-box" evidence="5">
    <location>
        <begin position="407"/>
        <end position="456"/>
    </location>
</feature>
<dbReference type="AlphaFoldDB" id="A0A2T9YFB6"/>
<dbReference type="Pfam" id="PF00400">
    <property type="entry name" value="WD40"/>
    <property type="match status" value="5"/>
</dbReference>
<accession>A0A2T9YFB6</accession>
<evidence type="ECO:0000256" key="4">
    <source>
        <dbReference type="SAM" id="MobiDB-lite"/>
    </source>
</evidence>
<dbReference type="InterPro" id="IPR001810">
    <property type="entry name" value="F-box_dom"/>
</dbReference>
<feature type="repeat" description="WD" evidence="3">
    <location>
        <begin position="971"/>
        <end position="1012"/>
    </location>
</feature>
<dbReference type="InterPro" id="IPR020472">
    <property type="entry name" value="WD40_PAC1"/>
</dbReference>
<feature type="compositionally biased region" description="Polar residues" evidence="4">
    <location>
        <begin position="876"/>
        <end position="890"/>
    </location>
</feature>
<dbReference type="InterPro" id="IPR001680">
    <property type="entry name" value="WD40_rpt"/>
</dbReference>
<dbReference type="Gene3D" id="2.130.10.10">
    <property type="entry name" value="YVTN repeat-like/Quinoprotein amine dehydrogenase"/>
    <property type="match status" value="2"/>
</dbReference>
<feature type="region of interest" description="Disordered" evidence="4">
    <location>
        <begin position="193"/>
        <end position="220"/>
    </location>
</feature>
<name>A0A2T9YFB6_9FUNG</name>
<sequence>MSQQTFVPDTGFLNCSSHHSDKDRLQLTLQTTTTVVQTTTTKSSVQYPLIKIKPVSEQKVLDLHNYPLANKEIPVSLTKIFLPLEQVHNTSDPCTSNQAPNELTSERKSFPLHPQQAQKLSSPNQAPNELTSELKSFPFHPQQAQNLSLPNQASSSVSNNISTVKDLPFNQLYQNISKTPKYSSVKIKHIHTNCPSNQTRSHYEQLSETPSSSNSSSFASNPTLNKRYIYSSAQTQQHYPSFTATPETANINFPANVFYNTATKPTNQSKNNISSAAITCSICNNNKECSTNFNTKTSFPSNFAHNNSFTCHSNKLDSADINNIPSNPFNQNVLDLSSEPPYNDYFNLDQSISSQNDLRLYDIPNIIDFYQDLPKNIQMYILAQMMKRSHRSVLHFCQNMVTGVLKRDFLKELPLELSQKIMLFMDKNALCRASQINKHYFKMFETHQSLLAWKHRAIVDGFVPVQSKVDPQFANEIGLDLSLEFYEIQNFFNYNYDSFSKSFDNDSVNYSLDSINHNFIAKSQANILPFTDNSIKINQSNNHQIVSTALDFNSILKHDFCANSNPHLEPHSNQNKKETDTQSLNSSLCNGDGSNYSKSPNLPQSHAQTQPYNNADFLLSSEQIDPNQKMLQKFMSSLSEFENKMLLVSSAHSETMKSTNLNSETQESNTVKNKFKEYYRRKTILEKRWREGKAKIFEFPGIGADVVTCIYISENKIVASFENNIIMIYNIENGKLLMQLKGHGGGVWALSLVGNMLVSGSTDRTVRIWDIQTGKCLKILYGHHSTIRCLKVMVPKDIRTSKQIKNNMKPVYSPISPLIVTGSRDNTLRVWEFPIPLNKDNLKKTKGDLANDRNTNLNNIEGDNINSNNIEGDNITSNNTEGDNITSNNIEGEDPGDNTRNNIRVDLNGNENENNDIGADNLAMNEPKFILSGHTQSVRAIDYVGNIIISGSYDSTLRLWCSETGKCLHVLNGHTEKVYAVATDEESRTIYSGSLDGTVRAWSLDSGECIEILRGHTDLVGILVLKTCNFWCDFNNSGDSTECKDYNSQNPNIDGVRNSNSTRFGNVEANMNRDCDREDKDALKNEKLLKFRNGKHVQLISAGADSNLQLWNAESRKLLATMKGHEGPISAIDNTHSLLISAGDSTVKLWDLRSCSLIRNLVEKVLGIWQVKADERRLVVALRKSDGVYFRVFDFGFGLKF</sequence>
<dbReference type="InterPro" id="IPR036322">
    <property type="entry name" value="WD40_repeat_dom_sf"/>
</dbReference>
<dbReference type="EMBL" id="MBFR01000224">
    <property type="protein sequence ID" value="PVU91023.1"/>
    <property type="molecule type" value="Genomic_DNA"/>
</dbReference>
<keyword evidence="1 3" id="KW-0853">WD repeat</keyword>
<feature type="repeat" description="WD" evidence="3">
    <location>
        <begin position="740"/>
        <end position="779"/>
    </location>
</feature>
<feature type="repeat" description="WD" evidence="3">
    <location>
        <begin position="1122"/>
        <end position="1160"/>
    </location>
</feature>
<keyword evidence="2" id="KW-0677">Repeat</keyword>
<evidence type="ECO:0000313" key="6">
    <source>
        <dbReference type="EMBL" id="PVU91023.1"/>
    </source>
</evidence>
<dbReference type="PROSITE" id="PS50294">
    <property type="entry name" value="WD_REPEATS_REGION"/>
    <property type="match status" value="4"/>
</dbReference>